<organism evidence="2 3">
    <name type="scientific">Saccharopolyspora elongata</name>
    <dbReference type="NCBI Taxonomy" id="2530387"/>
    <lineage>
        <taxon>Bacteria</taxon>
        <taxon>Bacillati</taxon>
        <taxon>Actinomycetota</taxon>
        <taxon>Actinomycetes</taxon>
        <taxon>Pseudonocardiales</taxon>
        <taxon>Pseudonocardiaceae</taxon>
        <taxon>Saccharopolyspora</taxon>
    </lineage>
</organism>
<feature type="region of interest" description="Disordered" evidence="1">
    <location>
        <begin position="34"/>
        <end position="58"/>
    </location>
</feature>
<comment type="caution">
    <text evidence="2">The sequence shown here is derived from an EMBL/GenBank/DDBJ whole genome shotgun (WGS) entry which is preliminary data.</text>
</comment>
<dbReference type="EMBL" id="SMKW01000262">
    <property type="protein sequence ID" value="TDD31286.1"/>
    <property type="molecule type" value="Genomic_DNA"/>
</dbReference>
<protein>
    <submittedName>
        <fullName evidence="2">Uncharacterized protein</fullName>
    </submittedName>
</protein>
<sequence>MWVEFDDFPDGFADGFSDYYVYAVDDQGRVVFGGSSGVGPEESVGSGVGDGVESGVHPDFAGMATEQARLAGFGEIAPRLTVAPSTTGAALVGEESADTALPITGRQLVENV</sequence>
<evidence type="ECO:0000256" key="1">
    <source>
        <dbReference type="SAM" id="MobiDB-lite"/>
    </source>
</evidence>
<feature type="compositionally biased region" description="Low complexity" evidence="1">
    <location>
        <begin position="34"/>
        <end position="45"/>
    </location>
</feature>
<feature type="non-terminal residue" evidence="2">
    <location>
        <position position="112"/>
    </location>
</feature>
<dbReference type="AlphaFoldDB" id="A0A4R4XK09"/>
<evidence type="ECO:0000313" key="3">
    <source>
        <dbReference type="Proteomes" id="UP000294947"/>
    </source>
</evidence>
<name>A0A4R4XK09_9PSEU</name>
<evidence type="ECO:0000313" key="2">
    <source>
        <dbReference type="EMBL" id="TDD31286.1"/>
    </source>
</evidence>
<gene>
    <name evidence="2" type="ORF">E1288_46580</name>
</gene>
<proteinExistence type="predicted"/>
<dbReference type="Proteomes" id="UP000294947">
    <property type="component" value="Unassembled WGS sequence"/>
</dbReference>
<reference evidence="2 3" key="1">
    <citation type="submission" date="2019-03" db="EMBL/GenBank/DDBJ databases">
        <title>Draft genome sequences of novel Actinobacteria.</title>
        <authorList>
            <person name="Sahin N."/>
            <person name="Ay H."/>
            <person name="Saygin H."/>
        </authorList>
    </citation>
    <scope>NUCLEOTIDE SEQUENCE [LARGE SCALE GENOMIC DNA]</scope>
    <source>
        <strain evidence="2 3">7K502</strain>
    </source>
</reference>
<accession>A0A4R4XK09</accession>
<keyword evidence="3" id="KW-1185">Reference proteome</keyword>